<evidence type="ECO:0000256" key="4">
    <source>
        <dbReference type="ARBA" id="ARBA00023157"/>
    </source>
</evidence>
<evidence type="ECO:0000256" key="1">
    <source>
        <dbReference type="ARBA" id="ARBA00022387"/>
    </source>
</evidence>
<feature type="coiled-coil region" evidence="5">
    <location>
        <begin position="605"/>
        <end position="632"/>
    </location>
</feature>
<evidence type="ECO:0000256" key="5">
    <source>
        <dbReference type="SAM" id="Coils"/>
    </source>
</evidence>
<dbReference type="Proteomes" id="UP001180020">
    <property type="component" value="Unassembled WGS sequence"/>
</dbReference>
<dbReference type="GO" id="GO:0006491">
    <property type="term" value="P:N-glycan processing"/>
    <property type="evidence" value="ECO:0007669"/>
    <property type="project" value="TreeGrafter"/>
</dbReference>
<dbReference type="InterPro" id="IPR036607">
    <property type="entry name" value="PRKCSH"/>
</dbReference>
<dbReference type="InterPro" id="IPR044865">
    <property type="entry name" value="MRH_dom"/>
</dbReference>
<dbReference type="InterPro" id="IPR009011">
    <property type="entry name" value="Man6P_isomerase_rcpt-bd_dom_sf"/>
</dbReference>
<keyword evidence="5" id="KW-0175">Coiled coil</keyword>
<sequence>MKLRTKKMKPHHDFLTLSIACLLFVSLARSTASIPSKDSLGISPKDEAYYKSSVIKCRDGSKKFTRDQLNDGFCDCPDGTDEPGTSACPEGRFYCRNVGHAPLTIFSSRVNDGICDCCDGTDEYDGQVKCPNTCWEAGKEARDKLKKKIATFKEGTSIRKGTVERAKQEIAKDEVELERLKSEKKILKGLVQKLKERKEQIEKAEEQERLEREKEEKRLKEAENKTKSEEKEPEGVSHGGVEEVQDKENSRDKHAGEDGHSVEEAEHDYTDPEDVQHTAEDQVNSVVTSGSDGVAMDHEASSTPAEEVKESSEEVEGLSKEELGRLVASRWTGENAEKQADEIDVAKEADDAVKELKHDSDPDNPENADEDDDGYVSESEGGHPYASDGDRDGHKSDYEDEAEENDMEDEYIQDDHSKHHDVYHPDPDDVTGFSDEIDSSNPSWLDKIQKTVHNFIQSFKFFRTPVDKSEAAHIRKEYDDSSSKLSKIESRISDLTEKLKHDFGKDKEFYSFYGQCFEYKQNKYVYKVCPFKQASQVEGYSTTQLGRWEKFEESYRVMQFLHGDKCWNGPDRSLKVRLRCGLKNELSEVDEPSRCEYIAFLLTPAVCLEERVEELQRKLDLLNQEIPKNHDEL</sequence>
<accession>A0AAV9EUC9</accession>
<feature type="domain" description="MRH" evidence="8">
    <location>
        <begin position="514"/>
        <end position="609"/>
    </location>
</feature>
<reference evidence="9" key="1">
    <citation type="journal article" date="2023" name="Nat. Commun.">
        <title>Diploid and tetraploid genomes of Acorus and the evolution of monocots.</title>
        <authorList>
            <person name="Ma L."/>
            <person name="Liu K.W."/>
            <person name="Li Z."/>
            <person name="Hsiao Y.Y."/>
            <person name="Qi Y."/>
            <person name="Fu T."/>
            <person name="Tang G.D."/>
            <person name="Zhang D."/>
            <person name="Sun W.H."/>
            <person name="Liu D.K."/>
            <person name="Li Y."/>
            <person name="Chen G.Z."/>
            <person name="Liu X.D."/>
            <person name="Liao X.Y."/>
            <person name="Jiang Y.T."/>
            <person name="Yu X."/>
            <person name="Hao Y."/>
            <person name="Huang J."/>
            <person name="Zhao X.W."/>
            <person name="Ke S."/>
            <person name="Chen Y.Y."/>
            <person name="Wu W.L."/>
            <person name="Hsu J.L."/>
            <person name="Lin Y.F."/>
            <person name="Huang M.D."/>
            <person name="Li C.Y."/>
            <person name="Huang L."/>
            <person name="Wang Z.W."/>
            <person name="Zhao X."/>
            <person name="Zhong W.Y."/>
            <person name="Peng D.H."/>
            <person name="Ahmad S."/>
            <person name="Lan S."/>
            <person name="Zhang J.S."/>
            <person name="Tsai W.C."/>
            <person name="Van de Peer Y."/>
            <person name="Liu Z.J."/>
        </authorList>
    </citation>
    <scope>NUCLEOTIDE SEQUENCE</scope>
    <source>
        <strain evidence="9">CP</strain>
    </source>
</reference>
<comment type="caution">
    <text evidence="9">The sequence shown here is derived from an EMBL/GenBank/DDBJ whole genome shotgun (WGS) entry which is preliminary data.</text>
</comment>
<feature type="compositionally biased region" description="Basic and acidic residues" evidence="6">
    <location>
        <begin position="200"/>
        <end position="280"/>
    </location>
</feature>
<proteinExistence type="predicted"/>
<dbReference type="Gene3D" id="2.70.130.10">
    <property type="entry name" value="Mannose-6-phosphate receptor binding domain"/>
    <property type="match status" value="1"/>
</dbReference>
<evidence type="ECO:0000313" key="10">
    <source>
        <dbReference type="Proteomes" id="UP001180020"/>
    </source>
</evidence>
<dbReference type="Pfam" id="PF12999">
    <property type="entry name" value="PRKCSH-like"/>
    <property type="match status" value="1"/>
</dbReference>
<feature type="compositionally biased region" description="Acidic residues" evidence="6">
    <location>
        <begin position="362"/>
        <end position="375"/>
    </location>
</feature>
<keyword evidence="10" id="KW-1185">Reference proteome</keyword>
<evidence type="ECO:0000259" key="8">
    <source>
        <dbReference type="PROSITE" id="PS51914"/>
    </source>
</evidence>
<feature type="chain" id="PRO_5043832766" description="Glucosidase 2 subunit beta" evidence="7">
    <location>
        <begin position="34"/>
        <end position="633"/>
    </location>
</feature>
<keyword evidence="3" id="KW-0256">Endoplasmic reticulum</keyword>
<dbReference type="Pfam" id="PF13015">
    <property type="entry name" value="PRKCSH_1"/>
    <property type="match status" value="1"/>
</dbReference>
<evidence type="ECO:0000256" key="3">
    <source>
        <dbReference type="ARBA" id="ARBA00022824"/>
    </source>
</evidence>
<evidence type="ECO:0000313" key="9">
    <source>
        <dbReference type="EMBL" id="KAK1316544.1"/>
    </source>
</evidence>
<feature type="compositionally biased region" description="Acidic residues" evidence="6">
    <location>
        <begin position="398"/>
        <end position="412"/>
    </location>
</feature>
<feature type="compositionally biased region" description="Basic and acidic residues" evidence="6">
    <location>
        <begin position="388"/>
        <end position="397"/>
    </location>
</feature>
<dbReference type="PANTHER" id="PTHR12630">
    <property type="entry name" value="N-LINKED OLIGOSACCHARIDE PROCESSING"/>
    <property type="match status" value="1"/>
</dbReference>
<dbReference type="SUPFAM" id="SSF50911">
    <property type="entry name" value="Mannose 6-phosphate receptor domain"/>
    <property type="match status" value="1"/>
</dbReference>
<evidence type="ECO:0000256" key="2">
    <source>
        <dbReference type="ARBA" id="ARBA00022729"/>
    </source>
</evidence>
<dbReference type="PROSITE" id="PS51914">
    <property type="entry name" value="MRH"/>
    <property type="match status" value="1"/>
</dbReference>
<feature type="region of interest" description="Disordered" evidence="6">
    <location>
        <begin position="200"/>
        <end position="437"/>
    </location>
</feature>
<name>A0AAV9EUC9_ACOCL</name>
<organism evidence="9 10">
    <name type="scientific">Acorus calamus</name>
    <name type="common">Sweet flag</name>
    <dbReference type="NCBI Taxonomy" id="4465"/>
    <lineage>
        <taxon>Eukaryota</taxon>
        <taxon>Viridiplantae</taxon>
        <taxon>Streptophyta</taxon>
        <taxon>Embryophyta</taxon>
        <taxon>Tracheophyta</taxon>
        <taxon>Spermatophyta</taxon>
        <taxon>Magnoliopsida</taxon>
        <taxon>Liliopsida</taxon>
        <taxon>Acoraceae</taxon>
        <taxon>Acorus</taxon>
    </lineage>
</organism>
<feature type="compositionally biased region" description="Basic and acidic residues" evidence="6">
    <location>
        <begin position="295"/>
        <end position="324"/>
    </location>
</feature>
<feature type="compositionally biased region" description="Basic and acidic residues" evidence="6">
    <location>
        <begin position="413"/>
        <end position="427"/>
    </location>
</feature>
<reference evidence="9" key="2">
    <citation type="submission" date="2023-06" db="EMBL/GenBank/DDBJ databases">
        <authorList>
            <person name="Ma L."/>
            <person name="Liu K.-W."/>
            <person name="Li Z."/>
            <person name="Hsiao Y.-Y."/>
            <person name="Qi Y."/>
            <person name="Fu T."/>
            <person name="Tang G."/>
            <person name="Zhang D."/>
            <person name="Sun W.-H."/>
            <person name="Liu D.-K."/>
            <person name="Li Y."/>
            <person name="Chen G.-Z."/>
            <person name="Liu X.-D."/>
            <person name="Liao X.-Y."/>
            <person name="Jiang Y.-T."/>
            <person name="Yu X."/>
            <person name="Hao Y."/>
            <person name="Huang J."/>
            <person name="Zhao X.-W."/>
            <person name="Ke S."/>
            <person name="Chen Y.-Y."/>
            <person name="Wu W.-L."/>
            <person name="Hsu J.-L."/>
            <person name="Lin Y.-F."/>
            <person name="Huang M.-D."/>
            <person name="Li C.-Y."/>
            <person name="Huang L."/>
            <person name="Wang Z.-W."/>
            <person name="Zhao X."/>
            <person name="Zhong W.-Y."/>
            <person name="Peng D.-H."/>
            <person name="Ahmad S."/>
            <person name="Lan S."/>
            <person name="Zhang J.-S."/>
            <person name="Tsai W.-C."/>
            <person name="Van De Peer Y."/>
            <person name="Liu Z.-J."/>
        </authorList>
    </citation>
    <scope>NUCLEOTIDE SEQUENCE</scope>
    <source>
        <strain evidence="9">CP</strain>
        <tissue evidence="9">Leaves</tissue>
    </source>
</reference>
<feature type="signal peptide" evidence="7">
    <location>
        <begin position="1"/>
        <end position="33"/>
    </location>
</feature>
<dbReference type="PANTHER" id="PTHR12630:SF1">
    <property type="entry name" value="GLUCOSIDASE 2 SUBUNIT BETA"/>
    <property type="match status" value="1"/>
</dbReference>
<dbReference type="InterPro" id="IPR039794">
    <property type="entry name" value="Gtb1-like"/>
</dbReference>
<protein>
    <recommendedName>
        <fullName evidence="1">Glucosidase 2 subunit beta</fullName>
    </recommendedName>
</protein>
<evidence type="ECO:0000256" key="6">
    <source>
        <dbReference type="SAM" id="MobiDB-lite"/>
    </source>
</evidence>
<dbReference type="GO" id="GO:0017177">
    <property type="term" value="C:glucosidase II complex"/>
    <property type="evidence" value="ECO:0007669"/>
    <property type="project" value="TreeGrafter"/>
</dbReference>
<dbReference type="AlphaFoldDB" id="A0AAV9EUC9"/>
<feature type="compositionally biased region" description="Polar residues" evidence="6">
    <location>
        <begin position="281"/>
        <end position="291"/>
    </location>
</feature>
<gene>
    <name evidence="9" type="ORF">QJS10_CPA05g00610</name>
</gene>
<dbReference type="InterPro" id="IPR036149">
    <property type="entry name" value="APC_N_sf"/>
</dbReference>
<feature type="compositionally biased region" description="Basic and acidic residues" evidence="6">
    <location>
        <begin position="335"/>
        <end position="361"/>
    </location>
</feature>
<dbReference type="SUPFAM" id="SSF58050">
    <property type="entry name" value="N-terminal coiled coil domain from apc"/>
    <property type="match status" value="1"/>
</dbReference>
<dbReference type="InterPro" id="IPR028146">
    <property type="entry name" value="PRKCSH_N"/>
</dbReference>
<evidence type="ECO:0000256" key="7">
    <source>
        <dbReference type="SAM" id="SignalP"/>
    </source>
</evidence>
<keyword evidence="4" id="KW-1015">Disulfide bond</keyword>
<dbReference type="EMBL" id="JAUJYO010000005">
    <property type="protein sequence ID" value="KAK1316544.1"/>
    <property type="molecule type" value="Genomic_DNA"/>
</dbReference>
<keyword evidence="2 7" id="KW-0732">Signal</keyword>